<dbReference type="SUPFAM" id="SSF51905">
    <property type="entry name" value="FAD/NAD(P)-binding domain"/>
    <property type="match status" value="2"/>
</dbReference>
<dbReference type="EMBL" id="JH817025">
    <property type="protein sequence ID" value="EKC27457.1"/>
    <property type="molecule type" value="Genomic_DNA"/>
</dbReference>
<accession>K1PT63</accession>
<dbReference type="PANTHER" id="PTHR42685">
    <property type="entry name" value="GERANYLGERANYL DIPHOSPHATE REDUCTASE"/>
    <property type="match status" value="1"/>
</dbReference>
<evidence type="ECO:0000259" key="1">
    <source>
        <dbReference type="Pfam" id="PF01494"/>
    </source>
</evidence>
<feature type="domain" description="FAD-binding" evidence="1">
    <location>
        <begin position="51"/>
        <end position="202"/>
    </location>
</feature>
<protein>
    <submittedName>
        <fullName evidence="2">Conditioned medium factor receptor 1</fullName>
    </submittedName>
</protein>
<dbReference type="InterPro" id="IPR036188">
    <property type="entry name" value="FAD/NAD-bd_sf"/>
</dbReference>
<dbReference type="Gene3D" id="3.50.50.60">
    <property type="entry name" value="FAD/NAD(P)-binding domain"/>
    <property type="match status" value="3"/>
</dbReference>
<sequence length="534" mass="59820">MDFFELSCLLVITACVFYLFYRKKGERKISDFVSKFPADKIKNKPTEQVHYDVAICGAGPAGSTCAYYLAKLGWKCLILEKKKFPRDKYCGDAVCKTAIEILMDMGVYDQLIRENKAHVADSGGLVSPGGLSYIGRSKEVLGEIPAAIACKRIHLDEAIAKAAQRMGADLREEWAVNEAKFDNSAGLWTLYREGATDTFKARADSGGLVSPGGLSYIGRSKEVLGEIPAAIACKRIHLDEAIAKAAQRMGADLREEWAVNEAKFDNSAGLWTLYREGATDTFKARVSKKRHNLVNKANEYGAPSRLGTQLGLITRPPDSTCSRAYVEGGTHKFKADGVVFYNKEMLPGYSALFRHPNDELNYCVYIIPGNPKVTPDDLKYWHEYLQTNDPNISRALGGEAKIERMNAGEGIHHAMEGGKLAALFLDEAIKKGNYDEGLMKIYHQRWMNKFGFDFKWSMIFCQMMYRYPILLDASAAALKRKGDKFLAKWADIMTGRVPKMYMLKPEFSLTLGYELLRLLIARFNGQKKNENKSL</sequence>
<dbReference type="InParanoid" id="K1PT63"/>
<dbReference type="InterPro" id="IPR050407">
    <property type="entry name" value="Geranylgeranyl_reductase"/>
</dbReference>
<dbReference type="GO" id="GO:0071949">
    <property type="term" value="F:FAD binding"/>
    <property type="evidence" value="ECO:0007669"/>
    <property type="project" value="InterPro"/>
</dbReference>
<dbReference type="PANTHER" id="PTHR42685:SF22">
    <property type="entry name" value="CONDITIONED MEDIUM FACTOR RECEPTOR 1"/>
    <property type="match status" value="1"/>
</dbReference>
<proteinExistence type="predicted"/>
<reference evidence="2" key="1">
    <citation type="journal article" date="2012" name="Nature">
        <title>The oyster genome reveals stress adaptation and complexity of shell formation.</title>
        <authorList>
            <person name="Zhang G."/>
            <person name="Fang X."/>
            <person name="Guo X."/>
            <person name="Li L."/>
            <person name="Luo R."/>
            <person name="Xu F."/>
            <person name="Yang P."/>
            <person name="Zhang L."/>
            <person name="Wang X."/>
            <person name="Qi H."/>
            <person name="Xiong Z."/>
            <person name="Que H."/>
            <person name="Xie Y."/>
            <person name="Holland P.W."/>
            <person name="Paps J."/>
            <person name="Zhu Y."/>
            <person name="Wu F."/>
            <person name="Chen Y."/>
            <person name="Wang J."/>
            <person name="Peng C."/>
            <person name="Meng J."/>
            <person name="Yang L."/>
            <person name="Liu J."/>
            <person name="Wen B."/>
            <person name="Zhang N."/>
            <person name="Huang Z."/>
            <person name="Zhu Q."/>
            <person name="Feng Y."/>
            <person name="Mount A."/>
            <person name="Hedgecock D."/>
            <person name="Xu Z."/>
            <person name="Liu Y."/>
            <person name="Domazet-Loso T."/>
            <person name="Du Y."/>
            <person name="Sun X."/>
            <person name="Zhang S."/>
            <person name="Liu B."/>
            <person name="Cheng P."/>
            <person name="Jiang X."/>
            <person name="Li J."/>
            <person name="Fan D."/>
            <person name="Wang W."/>
            <person name="Fu W."/>
            <person name="Wang T."/>
            <person name="Wang B."/>
            <person name="Zhang J."/>
            <person name="Peng Z."/>
            <person name="Li Y."/>
            <person name="Li N."/>
            <person name="Wang J."/>
            <person name="Chen M."/>
            <person name="He Y."/>
            <person name="Tan F."/>
            <person name="Song X."/>
            <person name="Zheng Q."/>
            <person name="Huang R."/>
            <person name="Yang H."/>
            <person name="Du X."/>
            <person name="Chen L."/>
            <person name="Yang M."/>
            <person name="Gaffney P.M."/>
            <person name="Wang S."/>
            <person name="Luo L."/>
            <person name="She Z."/>
            <person name="Ming Y."/>
            <person name="Huang W."/>
            <person name="Zhang S."/>
            <person name="Huang B."/>
            <person name="Zhang Y."/>
            <person name="Qu T."/>
            <person name="Ni P."/>
            <person name="Miao G."/>
            <person name="Wang J."/>
            <person name="Wang Q."/>
            <person name="Steinberg C.E."/>
            <person name="Wang H."/>
            <person name="Li N."/>
            <person name="Qian L."/>
            <person name="Zhang G."/>
            <person name="Li Y."/>
            <person name="Yang H."/>
            <person name="Liu X."/>
            <person name="Wang J."/>
            <person name="Yin Y."/>
            <person name="Wang J."/>
        </authorList>
    </citation>
    <scope>NUCLEOTIDE SEQUENCE [LARGE SCALE GENOMIC DNA]</scope>
    <source>
        <strain evidence="2">05x7-T-G4-1.051#20</strain>
    </source>
</reference>
<keyword evidence="2" id="KW-0675">Receptor</keyword>
<dbReference type="HOGENOM" id="CLU_024648_5_2_1"/>
<gene>
    <name evidence="2" type="ORF">CGI_10025449</name>
</gene>
<dbReference type="InterPro" id="IPR002938">
    <property type="entry name" value="FAD-bd"/>
</dbReference>
<evidence type="ECO:0000313" key="2">
    <source>
        <dbReference type="EMBL" id="EKC27457.1"/>
    </source>
</evidence>
<organism evidence="2">
    <name type="scientific">Magallana gigas</name>
    <name type="common">Pacific oyster</name>
    <name type="synonym">Crassostrea gigas</name>
    <dbReference type="NCBI Taxonomy" id="29159"/>
    <lineage>
        <taxon>Eukaryota</taxon>
        <taxon>Metazoa</taxon>
        <taxon>Spiralia</taxon>
        <taxon>Lophotrochozoa</taxon>
        <taxon>Mollusca</taxon>
        <taxon>Bivalvia</taxon>
        <taxon>Autobranchia</taxon>
        <taxon>Pteriomorphia</taxon>
        <taxon>Ostreida</taxon>
        <taxon>Ostreoidea</taxon>
        <taxon>Ostreidae</taxon>
        <taxon>Magallana</taxon>
    </lineage>
</organism>
<dbReference type="Pfam" id="PF01494">
    <property type="entry name" value="FAD_binding_3"/>
    <property type="match status" value="1"/>
</dbReference>
<name>K1PT63_MAGGI</name>
<dbReference type="AlphaFoldDB" id="K1PT63"/>